<dbReference type="InterPro" id="IPR006311">
    <property type="entry name" value="TAT_signal"/>
</dbReference>
<feature type="domain" description="Peptidoglycan binding-like" evidence="2">
    <location>
        <begin position="71"/>
        <end position="129"/>
    </location>
</feature>
<dbReference type="InterPro" id="IPR036365">
    <property type="entry name" value="PGBD-like_sf"/>
</dbReference>
<name>A0ABN0W4C0_9ACTN</name>
<evidence type="ECO:0000313" key="4">
    <source>
        <dbReference type="Proteomes" id="UP001501867"/>
    </source>
</evidence>
<keyword evidence="1" id="KW-0732">Signal</keyword>
<accession>A0ABN0W4C0</accession>
<dbReference type="Gene3D" id="1.10.101.10">
    <property type="entry name" value="PGBD-like superfamily/PGBD"/>
    <property type="match status" value="1"/>
</dbReference>
<gene>
    <name evidence="3" type="ORF">GCM10010302_74880</name>
</gene>
<dbReference type="InterPro" id="IPR036366">
    <property type="entry name" value="PGBDSf"/>
</dbReference>
<comment type="caution">
    <text evidence="3">The sequence shown here is derived from an EMBL/GenBank/DDBJ whole genome shotgun (WGS) entry which is preliminary data.</text>
</comment>
<sequence>MANKATRKRTFWAGAVVASATALLGGLASSPAQAYWVQDLDACKRAYGSEVYMAWEIPTVVLAKGSSGVCVRGLQDALLEAGAVRAEDRPGFVDGSFGPKTYNAVMAFQSRSGITGGADGVVGRYTWHHLIATVGFE</sequence>
<evidence type="ECO:0000313" key="3">
    <source>
        <dbReference type="EMBL" id="GAA0324773.1"/>
    </source>
</evidence>
<proteinExistence type="predicted"/>
<protein>
    <recommendedName>
        <fullName evidence="2">Peptidoglycan binding-like domain-containing protein</fullName>
    </recommendedName>
</protein>
<keyword evidence="4" id="KW-1185">Reference proteome</keyword>
<dbReference type="PROSITE" id="PS51318">
    <property type="entry name" value="TAT"/>
    <property type="match status" value="1"/>
</dbReference>
<evidence type="ECO:0000259" key="2">
    <source>
        <dbReference type="Pfam" id="PF01471"/>
    </source>
</evidence>
<dbReference type="Proteomes" id="UP001501867">
    <property type="component" value="Unassembled WGS sequence"/>
</dbReference>
<dbReference type="InterPro" id="IPR002477">
    <property type="entry name" value="Peptidoglycan-bd-like"/>
</dbReference>
<evidence type="ECO:0000256" key="1">
    <source>
        <dbReference type="SAM" id="SignalP"/>
    </source>
</evidence>
<organism evidence="3 4">
    <name type="scientific">Streptomyces polychromogenes</name>
    <dbReference type="NCBI Taxonomy" id="67342"/>
    <lineage>
        <taxon>Bacteria</taxon>
        <taxon>Bacillati</taxon>
        <taxon>Actinomycetota</taxon>
        <taxon>Actinomycetes</taxon>
        <taxon>Kitasatosporales</taxon>
        <taxon>Streptomycetaceae</taxon>
        <taxon>Streptomyces</taxon>
    </lineage>
</organism>
<dbReference type="SUPFAM" id="SSF47090">
    <property type="entry name" value="PGBD-like"/>
    <property type="match status" value="1"/>
</dbReference>
<reference evidence="4" key="1">
    <citation type="journal article" date="2019" name="Int. J. Syst. Evol. Microbiol.">
        <title>The Global Catalogue of Microorganisms (GCM) 10K type strain sequencing project: providing services to taxonomists for standard genome sequencing and annotation.</title>
        <authorList>
            <consortium name="The Broad Institute Genomics Platform"/>
            <consortium name="The Broad Institute Genome Sequencing Center for Infectious Disease"/>
            <person name="Wu L."/>
            <person name="Ma J."/>
        </authorList>
    </citation>
    <scope>NUCLEOTIDE SEQUENCE [LARGE SCALE GENOMIC DNA]</scope>
    <source>
        <strain evidence="4">JCM 4505</strain>
    </source>
</reference>
<dbReference type="EMBL" id="BAAABV010000036">
    <property type="protein sequence ID" value="GAA0324773.1"/>
    <property type="molecule type" value="Genomic_DNA"/>
</dbReference>
<dbReference type="RefSeq" id="WP_344170033.1">
    <property type="nucleotide sequence ID" value="NZ_BAAABV010000036.1"/>
</dbReference>
<feature type="signal peptide" evidence="1">
    <location>
        <begin position="1"/>
        <end position="34"/>
    </location>
</feature>
<dbReference type="Pfam" id="PF01471">
    <property type="entry name" value="PG_binding_1"/>
    <property type="match status" value="1"/>
</dbReference>
<feature type="chain" id="PRO_5046923503" description="Peptidoglycan binding-like domain-containing protein" evidence="1">
    <location>
        <begin position="35"/>
        <end position="137"/>
    </location>
</feature>